<dbReference type="AlphaFoldDB" id="Q12MD8"/>
<dbReference type="KEGG" id="sdn:Sden_2106"/>
<proteinExistence type="predicted"/>
<accession>Q12MD8</accession>
<dbReference type="SUPFAM" id="SSF101744">
    <property type="entry name" value="Rof/RNase P subunit-like"/>
    <property type="match status" value="1"/>
</dbReference>
<dbReference type="OrthoDB" id="5344363at2"/>
<dbReference type="InterPro" id="IPR009778">
    <property type="entry name" value="ROF"/>
</dbReference>
<dbReference type="eggNOG" id="ENOG50312P3">
    <property type="taxonomic scope" value="Bacteria"/>
</dbReference>
<evidence type="ECO:0000313" key="2">
    <source>
        <dbReference type="Proteomes" id="UP000001982"/>
    </source>
</evidence>
<dbReference type="Proteomes" id="UP000001982">
    <property type="component" value="Chromosome"/>
</dbReference>
<dbReference type="RefSeq" id="WP_011496543.1">
    <property type="nucleotide sequence ID" value="NC_007954.1"/>
</dbReference>
<gene>
    <name evidence="1" type="ordered locus">Sden_2106</name>
</gene>
<reference evidence="1 2" key="1">
    <citation type="submission" date="2006-03" db="EMBL/GenBank/DDBJ databases">
        <title>Complete sequence of Shewanella denitrificans OS217.</title>
        <authorList>
            <consortium name="US DOE Joint Genome Institute"/>
            <person name="Copeland A."/>
            <person name="Lucas S."/>
            <person name="Lapidus A."/>
            <person name="Barry K."/>
            <person name="Detter J.C."/>
            <person name="Glavina del Rio T."/>
            <person name="Hammon N."/>
            <person name="Israni S."/>
            <person name="Dalin E."/>
            <person name="Tice H."/>
            <person name="Pitluck S."/>
            <person name="Brettin T."/>
            <person name="Bruce D."/>
            <person name="Han C."/>
            <person name="Tapia R."/>
            <person name="Gilna P."/>
            <person name="Kiss H."/>
            <person name="Schmutz J."/>
            <person name="Larimer F."/>
            <person name="Land M."/>
            <person name="Hauser L."/>
            <person name="Kyrpides N."/>
            <person name="Lykidis A."/>
            <person name="Richardson P."/>
        </authorList>
    </citation>
    <scope>NUCLEOTIDE SEQUENCE [LARGE SCALE GENOMIC DNA]</scope>
    <source>
        <strain evidence="2">OS217 / ATCC BAA-1090 / DSM 15013</strain>
    </source>
</reference>
<keyword evidence="2" id="KW-1185">Reference proteome</keyword>
<dbReference type="InterPro" id="IPR023534">
    <property type="entry name" value="Rof/RNase_P-like"/>
</dbReference>
<dbReference type="EMBL" id="CP000302">
    <property type="protein sequence ID" value="ABE55388.1"/>
    <property type="molecule type" value="Genomic_DNA"/>
</dbReference>
<dbReference type="Gene3D" id="2.30.30.400">
    <property type="entry name" value="Rof-like"/>
    <property type="match status" value="1"/>
</dbReference>
<organism evidence="1 2">
    <name type="scientific">Shewanella denitrificans (strain OS217 / ATCC BAA-1090 / DSM 15013)</name>
    <dbReference type="NCBI Taxonomy" id="318161"/>
    <lineage>
        <taxon>Bacteria</taxon>
        <taxon>Pseudomonadati</taxon>
        <taxon>Pseudomonadota</taxon>
        <taxon>Gammaproteobacteria</taxon>
        <taxon>Alteromonadales</taxon>
        <taxon>Shewanellaceae</taxon>
        <taxon>Shewanella</taxon>
    </lineage>
</organism>
<sequence>MTDSTKTIKLHFADDPMSSRRHIRCADYDYIEIMCLHRYRVTVMMKDLTQYEGQFHTTSIIEFEGIKREAIVGFDINQAPIQLMFEDILSISVHDDKAQFSRLQFD</sequence>
<evidence type="ECO:0000313" key="1">
    <source>
        <dbReference type="EMBL" id="ABE55388.1"/>
    </source>
</evidence>
<dbReference type="InterPro" id="IPR038626">
    <property type="entry name" value="Rof-like_sf"/>
</dbReference>
<protein>
    <submittedName>
        <fullName evidence="1">Transcriptional antiterminator, Rof</fullName>
    </submittedName>
</protein>
<dbReference type="HOGENOM" id="CLU_176324_1_0_6"/>
<name>Q12MD8_SHEDO</name>
<dbReference type="Pfam" id="PF07073">
    <property type="entry name" value="ROF"/>
    <property type="match status" value="1"/>
</dbReference>
<dbReference type="STRING" id="318161.Sden_2106"/>